<accession>A0A2M8F1K7</accession>
<dbReference type="EMBL" id="PFSC01000051">
    <property type="protein sequence ID" value="PJC33182.1"/>
    <property type="molecule type" value="Genomic_DNA"/>
</dbReference>
<evidence type="ECO:0000313" key="2">
    <source>
        <dbReference type="Proteomes" id="UP000231383"/>
    </source>
</evidence>
<comment type="caution">
    <text evidence="1">The sequence shown here is derived from an EMBL/GenBank/DDBJ whole genome shotgun (WGS) entry which is preliminary data.</text>
</comment>
<dbReference type="Proteomes" id="UP000231383">
    <property type="component" value="Unassembled WGS sequence"/>
</dbReference>
<dbReference type="AlphaFoldDB" id="A0A2M8F1K7"/>
<reference evidence="2" key="1">
    <citation type="submission" date="2017-09" db="EMBL/GenBank/DDBJ databases">
        <title>Depth-based differentiation of microbial function through sediment-hosted aquifers and enrichment of novel symbionts in the deep terrestrial subsurface.</title>
        <authorList>
            <person name="Probst A.J."/>
            <person name="Ladd B."/>
            <person name="Jarett J.K."/>
            <person name="Geller-Mcgrath D.E."/>
            <person name="Sieber C.M.K."/>
            <person name="Emerson J.B."/>
            <person name="Anantharaman K."/>
            <person name="Thomas B.C."/>
            <person name="Malmstrom R."/>
            <person name="Stieglmeier M."/>
            <person name="Klingl A."/>
            <person name="Woyke T."/>
            <person name="Ryan C.M."/>
            <person name="Banfield J.F."/>
        </authorList>
    </citation>
    <scope>NUCLEOTIDE SEQUENCE [LARGE SCALE GENOMIC DNA]</scope>
</reference>
<protein>
    <submittedName>
        <fullName evidence="1">Uncharacterized protein</fullName>
    </submittedName>
</protein>
<organism evidence="1 2">
    <name type="scientific">Candidatus Roizmanbacteria bacterium CG_4_9_14_0_2_um_filter_39_13</name>
    <dbReference type="NCBI Taxonomy" id="1974839"/>
    <lineage>
        <taxon>Bacteria</taxon>
        <taxon>Candidatus Roizmaniibacteriota</taxon>
    </lineage>
</organism>
<name>A0A2M8F1K7_9BACT</name>
<proteinExistence type="predicted"/>
<evidence type="ECO:0000313" key="1">
    <source>
        <dbReference type="EMBL" id="PJC33182.1"/>
    </source>
</evidence>
<sequence length="94" mass="10682">MQFQDEIIYEKLLSSSLLSMIDSGDLLEAGARVVYSKKGRKFDIQIAPGGQKNQLEIHANTHYEVENIDFSILSKQLSSDFKEVQEAIKKFTQT</sequence>
<gene>
    <name evidence="1" type="ORF">CO051_01930</name>
</gene>